<dbReference type="InterPro" id="IPR011051">
    <property type="entry name" value="RmlC_Cupin_sf"/>
</dbReference>
<reference evidence="8" key="1">
    <citation type="submission" date="2015-09" db="EMBL/GenBank/DDBJ databases">
        <authorList>
            <consortium name="Pathogen Informatics"/>
        </authorList>
    </citation>
    <scope>NUCLEOTIDE SEQUENCE [LARGE SCALE GENOMIC DNA]</scope>
    <source>
        <strain evidence="8">Lake Konstanz</strain>
    </source>
</reference>
<dbReference type="InterPro" id="IPR005708">
    <property type="entry name" value="Homogentis_dOase"/>
</dbReference>
<dbReference type="PANTHER" id="PTHR11056">
    <property type="entry name" value="HOMOGENTISATE 1,2-DIOXYGENASE"/>
    <property type="match status" value="1"/>
</dbReference>
<evidence type="ECO:0000256" key="3">
    <source>
        <dbReference type="ARBA" id="ARBA00007757"/>
    </source>
</evidence>
<keyword evidence="7" id="KW-0560">Oxidoreductase</keyword>
<dbReference type="GO" id="GO:0006559">
    <property type="term" value="P:L-phenylalanine catabolic process"/>
    <property type="evidence" value="ECO:0007669"/>
    <property type="project" value="UniProtKB-UniPathway"/>
</dbReference>
<dbReference type="GO" id="GO:0004411">
    <property type="term" value="F:homogentisate 1,2-dioxygenase activity"/>
    <property type="evidence" value="ECO:0007669"/>
    <property type="project" value="UniProtKB-EC"/>
</dbReference>
<dbReference type="InterPro" id="IPR014710">
    <property type="entry name" value="RmlC-like_jellyroll"/>
</dbReference>
<evidence type="ECO:0000256" key="2">
    <source>
        <dbReference type="ARBA" id="ARBA00004704"/>
    </source>
</evidence>
<dbReference type="GO" id="GO:0046872">
    <property type="term" value="F:metal ion binding"/>
    <property type="evidence" value="ECO:0007669"/>
    <property type="project" value="UniProtKB-KW"/>
</dbReference>
<dbReference type="GO" id="GO:0005737">
    <property type="term" value="C:cytoplasm"/>
    <property type="evidence" value="ECO:0007669"/>
    <property type="project" value="TreeGrafter"/>
</dbReference>
<accession>A0A0S4JFP8</accession>
<dbReference type="SUPFAM" id="SSF51182">
    <property type="entry name" value="RmlC-like cupins"/>
    <property type="match status" value="1"/>
</dbReference>
<evidence type="ECO:0000259" key="6">
    <source>
        <dbReference type="Pfam" id="PF04209"/>
    </source>
</evidence>
<keyword evidence="7" id="KW-0223">Dioxygenase</keyword>
<comment type="cofactor">
    <cofactor evidence="1 5">
        <name>Fe cation</name>
        <dbReference type="ChEBI" id="CHEBI:24875"/>
    </cofactor>
</comment>
<feature type="binding site" evidence="5">
    <location>
        <position position="19"/>
    </location>
    <ligand>
        <name>Fe cation</name>
        <dbReference type="ChEBI" id="CHEBI:24875"/>
    </ligand>
</feature>
<evidence type="ECO:0000313" key="7">
    <source>
        <dbReference type="EMBL" id="CUG87237.1"/>
    </source>
</evidence>
<evidence type="ECO:0000256" key="1">
    <source>
        <dbReference type="ARBA" id="ARBA00001962"/>
    </source>
</evidence>
<dbReference type="Proteomes" id="UP000051952">
    <property type="component" value="Unassembled WGS sequence"/>
</dbReference>
<feature type="binding site" evidence="5">
    <location>
        <position position="49"/>
    </location>
    <ligand>
        <name>homogentisate</name>
        <dbReference type="ChEBI" id="CHEBI:16169"/>
    </ligand>
</feature>
<feature type="binding site" evidence="5">
    <location>
        <position position="13"/>
    </location>
    <ligand>
        <name>Fe cation</name>
        <dbReference type="ChEBI" id="CHEBI:24875"/>
    </ligand>
</feature>
<dbReference type="EMBL" id="CYKH01001477">
    <property type="protein sequence ID" value="CUG87237.1"/>
    <property type="molecule type" value="Genomic_DNA"/>
</dbReference>
<protein>
    <recommendedName>
        <fullName evidence="4">homogentisate 1,2-dioxygenase</fullName>
        <ecNumber evidence="4">1.13.11.5</ecNumber>
    </recommendedName>
</protein>
<dbReference type="VEuPathDB" id="TriTrypDB:BSAL_09315"/>
<keyword evidence="8" id="KW-1185">Reference proteome</keyword>
<keyword evidence="5" id="KW-0408">Iron</keyword>
<dbReference type="Gene3D" id="2.60.120.10">
    <property type="entry name" value="Jelly Rolls"/>
    <property type="match status" value="1"/>
</dbReference>
<feature type="binding site" evidence="5">
    <location>
        <position position="49"/>
    </location>
    <ligand>
        <name>Fe cation</name>
        <dbReference type="ChEBI" id="CHEBI:24875"/>
    </ligand>
</feature>
<sequence length="91" mass="10212">MVAQNTFRPPYYHRNCMSEFMGNIRGVYEAKEKGFLPGGGSLHSHMAAHGPEAEVHEKASNATLGPVPGLLLVERKYKLSMMWKFKCLMPC</sequence>
<dbReference type="InterPro" id="IPR046451">
    <property type="entry name" value="HgmA_C"/>
</dbReference>
<proteinExistence type="inferred from homology"/>
<dbReference type="GO" id="GO:0006570">
    <property type="term" value="P:tyrosine metabolic process"/>
    <property type="evidence" value="ECO:0007669"/>
    <property type="project" value="InterPro"/>
</dbReference>
<dbReference type="UniPathway" id="UPA00139">
    <property type="reaction ID" value="UER00339"/>
</dbReference>
<evidence type="ECO:0000256" key="5">
    <source>
        <dbReference type="PIRSR" id="PIRSR605708-2"/>
    </source>
</evidence>
<dbReference type="AlphaFoldDB" id="A0A0S4JFP8"/>
<gene>
    <name evidence="7" type="ORF">BSAL_09315</name>
</gene>
<dbReference type="Pfam" id="PF04209">
    <property type="entry name" value="HgmA_C"/>
    <property type="match status" value="1"/>
</dbReference>
<dbReference type="EC" id="1.13.11.5" evidence="4"/>
<comment type="similarity">
    <text evidence="3">Belongs to the homogentisate dioxygenase family.</text>
</comment>
<feature type="domain" description="Homogentisate 1,2-dioxygenase C-terminal" evidence="6">
    <location>
        <begin position="1"/>
        <end position="66"/>
    </location>
</feature>
<dbReference type="PANTHER" id="PTHR11056:SF0">
    <property type="entry name" value="HOMOGENTISATE 1,2-DIOXYGENASE"/>
    <property type="match status" value="1"/>
</dbReference>
<evidence type="ECO:0000313" key="8">
    <source>
        <dbReference type="Proteomes" id="UP000051952"/>
    </source>
</evidence>
<evidence type="ECO:0000256" key="4">
    <source>
        <dbReference type="ARBA" id="ARBA00013127"/>
    </source>
</evidence>
<feature type="binding site" evidence="5">
    <location>
        <position position="28"/>
    </location>
    <ligand>
        <name>homogentisate</name>
        <dbReference type="ChEBI" id="CHEBI:16169"/>
    </ligand>
</feature>
<name>A0A0S4JFP8_BODSA</name>
<organism evidence="7 8">
    <name type="scientific">Bodo saltans</name>
    <name type="common">Flagellated protozoan</name>
    <dbReference type="NCBI Taxonomy" id="75058"/>
    <lineage>
        <taxon>Eukaryota</taxon>
        <taxon>Discoba</taxon>
        <taxon>Euglenozoa</taxon>
        <taxon>Kinetoplastea</taxon>
        <taxon>Metakinetoplastina</taxon>
        <taxon>Eubodonida</taxon>
        <taxon>Bodonidae</taxon>
        <taxon>Bodo</taxon>
    </lineage>
</organism>
<keyword evidence="5" id="KW-0479">Metal-binding</keyword>
<dbReference type="OrthoDB" id="1689029at2759"/>
<comment type="pathway">
    <text evidence="2">Amino-acid degradation; L-phenylalanine degradation; acetoacetate and fumarate from L-phenylalanine: step 4/6.</text>
</comment>